<comment type="caution">
    <text evidence="1">The sequence shown here is derived from an EMBL/GenBank/DDBJ whole genome shotgun (WGS) entry which is preliminary data.</text>
</comment>
<dbReference type="EMBL" id="CAVNYO010000455">
    <property type="protein sequence ID" value="CAK5282535.1"/>
    <property type="molecule type" value="Genomic_DNA"/>
</dbReference>
<keyword evidence="2" id="KW-1185">Reference proteome</keyword>
<evidence type="ECO:0000313" key="2">
    <source>
        <dbReference type="Proteomes" id="UP001295794"/>
    </source>
</evidence>
<feature type="non-terminal residue" evidence="1">
    <location>
        <position position="1"/>
    </location>
</feature>
<name>A0AAD2Q6Y2_9AGAR</name>
<sequence>RPRGGVQPLSVCEFATDSGGRPVTPAIAVTARAAHRLSRCEANRDWQWPLSVPKTCCDSCCAMLRQYF</sequence>
<gene>
    <name evidence="1" type="ORF">MYCIT1_LOCUS34348</name>
</gene>
<evidence type="ECO:0000313" key="1">
    <source>
        <dbReference type="EMBL" id="CAK5282535.1"/>
    </source>
</evidence>
<reference evidence="1" key="1">
    <citation type="submission" date="2023-11" db="EMBL/GenBank/DDBJ databases">
        <authorList>
            <person name="De Vega J J."/>
            <person name="De Vega J J."/>
        </authorList>
    </citation>
    <scope>NUCLEOTIDE SEQUENCE</scope>
</reference>
<protein>
    <submittedName>
        <fullName evidence="1">Uncharacterized protein</fullName>
    </submittedName>
</protein>
<proteinExistence type="predicted"/>
<dbReference type="AlphaFoldDB" id="A0AAD2Q6Y2"/>
<accession>A0AAD2Q6Y2</accession>
<dbReference type="Proteomes" id="UP001295794">
    <property type="component" value="Unassembled WGS sequence"/>
</dbReference>
<organism evidence="1 2">
    <name type="scientific">Mycena citricolor</name>
    <dbReference type="NCBI Taxonomy" id="2018698"/>
    <lineage>
        <taxon>Eukaryota</taxon>
        <taxon>Fungi</taxon>
        <taxon>Dikarya</taxon>
        <taxon>Basidiomycota</taxon>
        <taxon>Agaricomycotina</taxon>
        <taxon>Agaricomycetes</taxon>
        <taxon>Agaricomycetidae</taxon>
        <taxon>Agaricales</taxon>
        <taxon>Marasmiineae</taxon>
        <taxon>Mycenaceae</taxon>
        <taxon>Mycena</taxon>
    </lineage>
</organism>